<dbReference type="InterPro" id="IPR050129">
    <property type="entry name" value="Zn_alcohol_dh"/>
</dbReference>
<proteinExistence type="inferred from homology"/>
<dbReference type="PANTHER" id="PTHR43401">
    <property type="entry name" value="L-THREONINE 3-DEHYDROGENASE"/>
    <property type="match status" value="1"/>
</dbReference>
<comment type="caution">
    <text evidence="6">The sequence shown here is derived from an EMBL/GenBank/DDBJ whole genome shotgun (WGS) entry which is preliminary data.</text>
</comment>
<organism evidence="6 7">
    <name type="scientific">Neglectibacter timonensis</name>
    <dbReference type="NCBI Taxonomy" id="1776382"/>
    <lineage>
        <taxon>Bacteria</taxon>
        <taxon>Bacillati</taxon>
        <taxon>Bacillota</taxon>
        <taxon>Clostridia</taxon>
        <taxon>Eubacteriales</taxon>
        <taxon>Oscillospiraceae</taxon>
        <taxon>Neglectibacter</taxon>
    </lineage>
</organism>
<dbReference type="InterPro" id="IPR002328">
    <property type="entry name" value="ADH_Zn_CS"/>
</dbReference>
<keyword evidence="3" id="KW-0560">Oxidoreductase</keyword>
<comment type="cofactor">
    <cofactor evidence="4">
        <name>Zn(2+)</name>
        <dbReference type="ChEBI" id="CHEBI:29105"/>
    </cofactor>
</comment>
<dbReference type="GeneID" id="90531254"/>
<dbReference type="Gene3D" id="3.40.50.720">
    <property type="entry name" value="NAD(P)-binding Rossmann-like Domain"/>
    <property type="match status" value="1"/>
</dbReference>
<dbReference type="InterPro" id="IPR013149">
    <property type="entry name" value="ADH-like_C"/>
</dbReference>
<evidence type="ECO:0000256" key="4">
    <source>
        <dbReference type="RuleBase" id="RU361277"/>
    </source>
</evidence>
<name>A0ABT1S121_9FIRM</name>
<evidence type="ECO:0000259" key="5">
    <source>
        <dbReference type="SMART" id="SM00829"/>
    </source>
</evidence>
<feature type="domain" description="Enoyl reductase (ER)" evidence="5">
    <location>
        <begin position="7"/>
        <end position="300"/>
    </location>
</feature>
<comment type="similarity">
    <text evidence="4">Belongs to the zinc-containing alcohol dehydrogenase family.</text>
</comment>
<dbReference type="PANTHER" id="PTHR43401:SF2">
    <property type="entry name" value="L-THREONINE 3-DEHYDROGENASE"/>
    <property type="match status" value="1"/>
</dbReference>
<dbReference type="InterPro" id="IPR011032">
    <property type="entry name" value="GroES-like_sf"/>
</dbReference>
<evidence type="ECO:0000313" key="7">
    <source>
        <dbReference type="Proteomes" id="UP001524473"/>
    </source>
</evidence>
<dbReference type="SUPFAM" id="SSF51735">
    <property type="entry name" value="NAD(P)-binding Rossmann-fold domains"/>
    <property type="match status" value="1"/>
</dbReference>
<dbReference type="SUPFAM" id="SSF50129">
    <property type="entry name" value="GroES-like"/>
    <property type="match status" value="1"/>
</dbReference>
<dbReference type="Gene3D" id="3.90.180.10">
    <property type="entry name" value="Medium-chain alcohol dehydrogenases, catalytic domain"/>
    <property type="match status" value="2"/>
</dbReference>
<evidence type="ECO:0000256" key="2">
    <source>
        <dbReference type="ARBA" id="ARBA00022833"/>
    </source>
</evidence>
<dbReference type="EMBL" id="JANFZH010000027">
    <property type="protein sequence ID" value="MCQ4840617.1"/>
    <property type="molecule type" value="Genomic_DNA"/>
</dbReference>
<reference evidence="6 7" key="1">
    <citation type="submission" date="2022-06" db="EMBL/GenBank/DDBJ databases">
        <title>Isolation of gut microbiota from human fecal samples.</title>
        <authorList>
            <person name="Pamer E.G."/>
            <person name="Barat B."/>
            <person name="Waligurski E."/>
            <person name="Medina S."/>
            <person name="Paddock L."/>
            <person name="Mostad J."/>
        </authorList>
    </citation>
    <scope>NUCLEOTIDE SEQUENCE [LARGE SCALE GENOMIC DNA]</scope>
    <source>
        <strain evidence="6 7">DFI.9.73</strain>
    </source>
</reference>
<keyword evidence="2 4" id="KW-0862">Zinc</keyword>
<dbReference type="Pfam" id="PF00107">
    <property type="entry name" value="ADH_zinc_N"/>
    <property type="match status" value="1"/>
</dbReference>
<dbReference type="PROSITE" id="PS00059">
    <property type="entry name" value="ADH_ZINC"/>
    <property type="match status" value="1"/>
</dbReference>
<keyword evidence="7" id="KW-1185">Reference proteome</keyword>
<evidence type="ECO:0000256" key="3">
    <source>
        <dbReference type="ARBA" id="ARBA00023002"/>
    </source>
</evidence>
<dbReference type="Proteomes" id="UP001524473">
    <property type="component" value="Unassembled WGS sequence"/>
</dbReference>
<evidence type="ECO:0000313" key="6">
    <source>
        <dbReference type="EMBL" id="MCQ4840617.1"/>
    </source>
</evidence>
<keyword evidence="1 4" id="KW-0479">Metal-binding</keyword>
<dbReference type="SMART" id="SM00829">
    <property type="entry name" value="PKS_ER"/>
    <property type="match status" value="1"/>
</dbReference>
<dbReference type="Pfam" id="PF08240">
    <property type="entry name" value="ADH_N"/>
    <property type="match status" value="1"/>
</dbReference>
<protein>
    <submittedName>
        <fullName evidence="6">Alcohol dehydrogenase catalytic domain-containing protein</fullName>
    </submittedName>
</protein>
<gene>
    <name evidence="6" type="ORF">NE695_11930</name>
</gene>
<evidence type="ECO:0000256" key="1">
    <source>
        <dbReference type="ARBA" id="ARBA00022723"/>
    </source>
</evidence>
<dbReference type="RefSeq" id="WP_066860754.1">
    <property type="nucleotide sequence ID" value="NZ_CABKVV010000010.1"/>
</dbReference>
<dbReference type="InterPro" id="IPR020843">
    <property type="entry name" value="ER"/>
</dbReference>
<accession>A0ABT1S121</accession>
<sequence>MLAAIVERPHEFVIKDIPRPDAGPKQVIIKTLACSICNATDNHILEGIFDGYHDRYPQIMGHEVCGEVVELGAEVTDLKLGDRIALYTPYGAFAEYVPVDVDPGYYAVVPDNLSDEEASICEMFDGAYTSTIACAELTPGERVLIVGAGPLGLTAASCAAAHGAVVCSVDFCQNRLDMALELGARHVYNRSQYSAEEIIGQVRRDVGEIDLACMCIALDRSEELDAFLIPVELLRQDGRMTSVNVEVQLKYHNHRMNPFHLNRKNVKYRHNLERAGTVEDFRRGFRMVSEGRVPLGKMITHRVTLDQLPWALDLCHNHLDECIKVIVYPRLSEGFRPTE</sequence>
<dbReference type="InterPro" id="IPR036291">
    <property type="entry name" value="NAD(P)-bd_dom_sf"/>
</dbReference>
<dbReference type="InterPro" id="IPR013154">
    <property type="entry name" value="ADH-like_N"/>
</dbReference>